<evidence type="ECO:0008006" key="7">
    <source>
        <dbReference type="Google" id="ProtNLM"/>
    </source>
</evidence>
<accession>A0A1N6IZX8</accession>
<evidence type="ECO:0000259" key="3">
    <source>
        <dbReference type="Pfam" id="PF19081"/>
    </source>
</evidence>
<gene>
    <name evidence="5" type="ORF">SAMN05444409_3164</name>
</gene>
<dbReference type="Gene3D" id="2.60.40.10">
    <property type="entry name" value="Immunoglobulins"/>
    <property type="match status" value="1"/>
</dbReference>
<feature type="domain" description="DUF11" evidence="2">
    <location>
        <begin position="1045"/>
        <end position="1170"/>
    </location>
</feature>
<feature type="chain" id="PRO_5013314785" description="DUF11 domain-containing protein" evidence="1">
    <location>
        <begin position="32"/>
        <end position="1619"/>
    </location>
</feature>
<dbReference type="Pfam" id="PF01345">
    <property type="entry name" value="DUF11"/>
    <property type="match status" value="2"/>
</dbReference>
<dbReference type="OrthoDB" id="919278at2"/>
<proteinExistence type="predicted"/>
<evidence type="ECO:0000256" key="1">
    <source>
        <dbReference type="SAM" id="SignalP"/>
    </source>
</evidence>
<dbReference type="NCBIfam" id="TIGR01451">
    <property type="entry name" value="B_ant_repeat"/>
    <property type="match status" value="1"/>
</dbReference>
<dbReference type="SUPFAM" id="SSF48726">
    <property type="entry name" value="Immunoglobulin"/>
    <property type="match status" value="1"/>
</dbReference>
<evidence type="ECO:0000259" key="2">
    <source>
        <dbReference type="Pfam" id="PF01345"/>
    </source>
</evidence>
<dbReference type="Pfam" id="PF21959">
    <property type="entry name" value="DUF6923"/>
    <property type="match status" value="2"/>
</dbReference>
<reference evidence="6" key="1">
    <citation type="submission" date="2016-11" db="EMBL/GenBank/DDBJ databases">
        <authorList>
            <person name="Varghese N."/>
            <person name="Submissions S."/>
        </authorList>
    </citation>
    <scope>NUCLEOTIDE SEQUENCE [LARGE SCALE GENOMIC DNA]</scope>
    <source>
        <strain evidence="6">DSM 27623</strain>
    </source>
</reference>
<dbReference type="EMBL" id="FSRK01000002">
    <property type="protein sequence ID" value="SIO37489.1"/>
    <property type="molecule type" value="Genomic_DNA"/>
</dbReference>
<feature type="domain" description="DUF6923" evidence="4">
    <location>
        <begin position="814"/>
        <end position="1036"/>
    </location>
</feature>
<dbReference type="InterPro" id="IPR044023">
    <property type="entry name" value="Ig_7"/>
</dbReference>
<feature type="domain" description="DUF11" evidence="2">
    <location>
        <begin position="269"/>
        <end position="393"/>
    </location>
</feature>
<dbReference type="InterPro" id="IPR054215">
    <property type="entry name" value="DUF6923"/>
</dbReference>
<dbReference type="InterPro" id="IPR001434">
    <property type="entry name" value="OmcB-like_DUF11"/>
</dbReference>
<name>A0A1N6IZX8_9FLAO</name>
<evidence type="ECO:0000259" key="4">
    <source>
        <dbReference type="Pfam" id="PF21959"/>
    </source>
</evidence>
<dbReference type="Proteomes" id="UP000185207">
    <property type="component" value="Unassembled WGS sequence"/>
</dbReference>
<dbReference type="SUPFAM" id="SSF63829">
    <property type="entry name" value="Calcium-dependent phosphotriesterase"/>
    <property type="match status" value="1"/>
</dbReference>
<dbReference type="SUPFAM" id="SSF63825">
    <property type="entry name" value="YWTD domain"/>
    <property type="match status" value="1"/>
</dbReference>
<organism evidence="5 6">
    <name type="scientific">Epilithonimonas zeae</name>
    <dbReference type="NCBI Taxonomy" id="1416779"/>
    <lineage>
        <taxon>Bacteria</taxon>
        <taxon>Pseudomonadati</taxon>
        <taxon>Bacteroidota</taxon>
        <taxon>Flavobacteriia</taxon>
        <taxon>Flavobacteriales</taxon>
        <taxon>Weeksellaceae</taxon>
        <taxon>Chryseobacterium group</taxon>
        <taxon>Epilithonimonas</taxon>
    </lineage>
</organism>
<dbReference type="Pfam" id="PF19081">
    <property type="entry name" value="Ig_7"/>
    <property type="match status" value="1"/>
</dbReference>
<dbReference type="STRING" id="1416779.SAMN05444409_3164"/>
<feature type="domain" description="Ig-like" evidence="3">
    <location>
        <begin position="562"/>
        <end position="640"/>
    </location>
</feature>
<dbReference type="InterPro" id="IPR047589">
    <property type="entry name" value="DUF11_rpt"/>
</dbReference>
<evidence type="ECO:0000313" key="6">
    <source>
        <dbReference type="Proteomes" id="UP000185207"/>
    </source>
</evidence>
<keyword evidence="6" id="KW-1185">Reference proteome</keyword>
<evidence type="ECO:0000313" key="5">
    <source>
        <dbReference type="EMBL" id="SIO37489.1"/>
    </source>
</evidence>
<dbReference type="InterPro" id="IPR013783">
    <property type="entry name" value="Ig-like_fold"/>
</dbReference>
<dbReference type="RefSeq" id="WP_083600790.1">
    <property type="nucleotide sequence ID" value="NZ_FSRK01000002.1"/>
</dbReference>
<feature type="signal peptide" evidence="1">
    <location>
        <begin position="1"/>
        <end position="31"/>
    </location>
</feature>
<protein>
    <recommendedName>
        <fullName evidence="7">DUF11 domain-containing protein</fullName>
    </recommendedName>
</protein>
<sequence>MIKINFFKQAKSKISLFVILLCLLLSNNINAQAVGCTNTMYLSQGTFSPSTEVGFYRINNSTNPFTYPLMKQHAGLIINAIGINPVDGNMYGMRYSNANLVRIDTNGNFINLGTIPGLPILDYNTGEIDVAGNYYVKATGLNNKFYKINLSTNAVTSLTLSATLELSDWAFNNTDGQLYSVNLPDGRLYKINPSTGNATPIGAAYSMPDAFGAMFGASNGEIYGAINSGGFYQFNTVTGARTLISASPAADQNDGAHCVTQPITFNVNLYVSKTDSKTTYTSGSSTTYTIVAGNTGPFGVVNANVTDPVPAGIPSANVTYTAVASAGSSTQVVGTQTGAINDFVSLPVGGTVTYTVTVNIPTTFTADLVNTVTITAPINSVETNSANNSATDTNTRVCVTPPTPTVSAGGPTTFCAGGSVTLTSSSASGNQWYKDGVIISGATGQTYSANASGTYTVIVTTIGCPSPASAGTTVTVNPIPPALTVSAGGPTTFCTGGSVVLTSTYNTTGAYQWYLNGTVIPGAVSYQYTATGSGTYTVTRELGGCTSPASAGTTVTVNPTPPALTVSAGGPTTFCAGGSVVLTSTYNTTGAYQWYLNGTLISGATSYQYTASASGTYTVTRELGGCTSPASAGTTVTVNPTPPALAVSVGGPTTFCTGGSVVLTSTYNTTGAYQWYLNGTLISGATSYQYTASAPGTYTVTRELGGCTSPASAGTTVTVNPTPPALTVSAGGPTTFCAGGSVVLTSTYNTTGAYQWYLNGTLISGAVSYQYTATGSGTYTVTRELGGCTSPASAGTTVTVNNCTGIACNTKFYLTQYPVSGPTTLYELDNTTNPFTITSIGTSPANMHVNAIGYNTVDNLIYGIRTDAGFMNYMVRIDGNGVFTSLGAVTNLPTGGYNSGAFDNSGNYYVLNSGSTRFYRINVTTNTATLITLSRLLNVNDIVYDKTTGKMFGYEGVSGANILVSIDPVTGTVTNIGASGLPGGTLVGALYVDASGDIFGNADNGSGFYQFNKTTGTAVKISNSIGANGNDGTNCPDAVITFPADLSITKTDGKTVYTPGTTNTYTIVVSNNSGQYGVLGATVSDPVPAGIPAANVSYSVPVLTGGATTSITGTQTGALNDVVGLPIGATITYTVTINVPVAFTGDLTNTVTVTPPVNSTDPNNANNSATDVDSFNNPCAITASNPDSDGDGIANSCDVDDDNDGILDTNECGSNNRIIRGDFSSLPTPSGNLNAAQVATATSNKWIYNGSNGVNLYWGSVAGGFGNGIVLEKDNQTESLTHSLSDVNYSYSGTPPQILITRFAARNGIGGTGSGTQKGRSSTLTISYAGVEYVKVVTADGVNSNSTLTYSNGATGNISTILVDSNYDNWTITLPSNISHSGDLVIKNVNGVGNALGGADDFMFADIVLNSCKDTDGDGIPDYLDLDSDADGCSDAMEGGANVIEYWLVTAGGVVNGGSTTVNQNLCASSSCISTGTGNNGLPKAAFAAGYSNTTGQSVGNSQNALVNDCFCYESPTDLTAIVPVNHGISALGRAGAENGNWPMLRNSAYTALEAKTKGFVVTRTTSPETTVAIPVVGMMVFDTDEDGGKGCLKIYTGSGVGEGWKCFTTQGCPPPPSN</sequence>
<feature type="domain" description="DUF6923" evidence="4">
    <location>
        <begin position="50"/>
        <end position="260"/>
    </location>
</feature>
<dbReference type="InterPro" id="IPR036179">
    <property type="entry name" value="Ig-like_dom_sf"/>
</dbReference>
<keyword evidence="1" id="KW-0732">Signal</keyword>